<keyword evidence="3" id="KW-1185">Reference proteome</keyword>
<name>A0ABQ8S9R8_PERAM</name>
<proteinExistence type="predicted"/>
<accession>A0ABQ8S9R8</accession>
<dbReference type="EMBL" id="JAJSOF020000031">
    <property type="protein sequence ID" value="KAJ4430636.1"/>
    <property type="molecule type" value="Genomic_DNA"/>
</dbReference>
<evidence type="ECO:0000313" key="2">
    <source>
        <dbReference type="EMBL" id="KAJ4430636.1"/>
    </source>
</evidence>
<protein>
    <submittedName>
        <fullName evidence="2">Uncharacterized protein</fullName>
    </submittedName>
</protein>
<sequence>MVPVLDERSSGKPVTPAETVRSIQDANELNPQASTHRLSRELSVSQSTTWRIYGLSLINVPTISRCGMQLRMMTMHLAGPCVTISLRLKVYG</sequence>
<feature type="compositionally biased region" description="Polar residues" evidence="1">
    <location>
        <begin position="21"/>
        <end position="40"/>
    </location>
</feature>
<dbReference type="Proteomes" id="UP001148838">
    <property type="component" value="Unassembled WGS sequence"/>
</dbReference>
<evidence type="ECO:0000313" key="3">
    <source>
        <dbReference type="Proteomes" id="UP001148838"/>
    </source>
</evidence>
<gene>
    <name evidence="2" type="ORF">ANN_19225</name>
</gene>
<feature type="region of interest" description="Disordered" evidence="1">
    <location>
        <begin position="1"/>
        <end position="40"/>
    </location>
</feature>
<comment type="caution">
    <text evidence="2">The sequence shown here is derived from an EMBL/GenBank/DDBJ whole genome shotgun (WGS) entry which is preliminary data.</text>
</comment>
<feature type="compositionally biased region" description="Basic and acidic residues" evidence="1">
    <location>
        <begin position="1"/>
        <end position="10"/>
    </location>
</feature>
<reference evidence="2 3" key="1">
    <citation type="journal article" date="2022" name="Allergy">
        <title>Genome assembly and annotation of Periplaneta americana reveal a comprehensive cockroach allergen profile.</title>
        <authorList>
            <person name="Wang L."/>
            <person name="Xiong Q."/>
            <person name="Saelim N."/>
            <person name="Wang L."/>
            <person name="Nong W."/>
            <person name="Wan A.T."/>
            <person name="Shi M."/>
            <person name="Liu X."/>
            <person name="Cao Q."/>
            <person name="Hui J.H.L."/>
            <person name="Sookrung N."/>
            <person name="Leung T.F."/>
            <person name="Tungtrongchitr A."/>
            <person name="Tsui S.K.W."/>
        </authorList>
    </citation>
    <scope>NUCLEOTIDE SEQUENCE [LARGE SCALE GENOMIC DNA]</scope>
    <source>
        <strain evidence="2">PWHHKU_190912</strain>
    </source>
</reference>
<evidence type="ECO:0000256" key="1">
    <source>
        <dbReference type="SAM" id="MobiDB-lite"/>
    </source>
</evidence>
<organism evidence="2 3">
    <name type="scientific">Periplaneta americana</name>
    <name type="common">American cockroach</name>
    <name type="synonym">Blatta americana</name>
    <dbReference type="NCBI Taxonomy" id="6978"/>
    <lineage>
        <taxon>Eukaryota</taxon>
        <taxon>Metazoa</taxon>
        <taxon>Ecdysozoa</taxon>
        <taxon>Arthropoda</taxon>
        <taxon>Hexapoda</taxon>
        <taxon>Insecta</taxon>
        <taxon>Pterygota</taxon>
        <taxon>Neoptera</taxon>
        <taxon>Polyneoptera</taxon>
        <taxon>Dictyoptera</taxon>
        <taxon>Blattodea</taxon>
        <taxon>Blattoidea</taxon>
        <taxon>Blattidae</taxon>
        <taxon>Blattinae</taxon>
        <taxon>Periplaneta</taxon>
    </lineage>
</organism>